<evidence type="ECO:0000313" key="1">
    <source>
        <dbReference type="EMBL" id="KAH9834058.1"/>
    </source>
</evidence>
<dbReference type="EMBL" id="JADCUA010000016">
    <property type="protein sequence ID" value="KAH9834058.1"/>
    <property type="molecule type" value="Genomic_DNA"/>
</dbReference>
<proteinExistence type="predicted"/>
<reference evidence="1 2" key="1">
    <citation type="journal article" date="2021" name="Environ. Microbiol.">
        <title>Gene family expansions and transcriptome signatures uncover fungal adaptations to wood decay.</title>
        <authorList>
            <person name="Hage H."/>
            <person name="Miyauchi S."/>
            <person name="Viragh M."/>
            <person name="Drula E."/>
            <person name="Min B."/>
            <person name="Chaduli D."/>
            <person name="Navarro D."/>
            <person name="Favel A."/>
            <person name="Norest M."/>
            <person name="Lesage-Meessen L."/>
            <person name="Balint B."/>
            <person name="Merenyi Z."/>
            <person name="de Eugenio L."/>
            <person name="Morin E."/>
            <person name="Martinez A.T."/>
            <person name="Baldrian P."/>
            <person name="Stursova M."/>
            <person name="Martinez M.J."/>
            <person name="Novotny C."/>
            <person name="Magnuson J.K."/>
            <person name="Spatafora J.W."/>
            <person name="Maurice S."/>
            <person name="Pangilinan J."/>
            <person name="Andreopoulos W."/>
            <person name="LaButti K."/>
            <person name="Hundley H."/>
            <person name="Na H."/>
            <person name="Kuo A."/>
            <person name="Barry K."/>
            <person name="Lipzen A."/>
            <person name="Henrissat B."/>
            <person name="Riley R."/>
            <person name="Ahrendt S."/>
            <person name="Nagy L.G."/>
            <person name="Grigoriev I.V."/>
            <person name="Martin F."/>
            <person name="Rosso M.N."/>
        </authorList>
    </citation>
    <scope>NUCLEOTIDE SEQUENCE [LARGE SCALE GENOMIC DNA]</scope>
    <source>
        <strain evidence="1 2">CIRM-BRFM 1785</strain>
    </source>
</reference>
<dbReference type="InterPro" id="IPR032675">
    <property type="entry name" value="LRR_dom_sf"/>
</dbReference>
<dbReference type="Gene3D" id="3.80.10.10">
    <property type="entry name" value="Ribonuclease Inhibitor"/>
    <property type="match status" value="1"/>
</dbReference>
<evidence type="ECO:0008006" key="3">
    <source>
        <dbReference type="Google" id="ProtNLM"/>
    </source>
</evidence>
<dbReference type="RefSeq" id="XP_047776714.1">
    <property type="nucleotide sequence ID" value="XM_047924328.1"/>
</dbReference>
<dbReference type="SUPFAM" id="SSF52047">
    <property type="entry name" value="RNI-like"/>
    <property type="match status" value="1"/>
</dbReference>
<name>A0ABQ8K9Q9_9APHY</name>
<dbReference type="GeneID" id="72005060"/>
<keyword evidence="2" id="KW-1185">Reference proteome</keyword>
<gene>
    <name evidence="1" type="ORF">C8Q71DRAFT_770787</name>
</gene>
<protein>
    <recommendedName>
        <fullName evidence="3">F-box domain-containing protein</fullName>
    </recommendedName>
</protein>
<dbReference type="Proteomes" id="UP000814176">
    <property type="component" value="Unassembled WGS sequence"/>
</dbReference>
<accession>A0ABQ8K9Q9</accession>
<evidence type="ECO:0000313" key="2">
    <source>
        <dbReference type="Proteomes" id="UP000814176"/>
    </source>
</evidence>
<sequence>MHRALAIPELLLSIVKEAVNQRSFFEWSTLVAFALTCRTFLEPALDVIWRKQNGLGHLVECLPRDLWTISPGEPLDILLLQEPTRPTVEQDWERFDFYARRVRELRCHPSKYLMHSSRITSERLFLWLHLSRSGHQLLPNLTILTWTSMSSLVYYGSAHLLFGRQLSVLSIGSTVPSTNSGAIAHALLRLPPRSPNIQELEVYFMEQGNFFQSTQPIIGDIFTSLQRLKCLSIHTNIPMLYDDFAKLTTLPQLLVLNLTNGSGPILVAGPSRQGRDAFPDVTFRTLETLHLSCDFMENCIDVLSVCRFPCLKRVCPVSNRISDAVTLGRALQLVHERCSHTSLEAVQVYVGDWSSIRTSEAITIADIKPLCKFHHLRSFTIITEMCIVLDDRAVEELATSWPQLEDLHLSSLAPYPWPTPTATTLAGVAHFARYCPLLTTLEIDVNTASGTDVSTHAKPGDGYCNRSLLNIRFGQSPALGDPAQIAAFVFAIFPTLEHVNEDSNRRDESWVPVQDAFKALHMAAQGQRNASP</sequence>
<comment type="caution">
    <text evidence="1">The sequence shown here is derived from an EMBL/GenBank/DDBJ whole genome shotgun (WGS) entry which is preliminary data.</text>
</comment>
<organism evidence="1 2">
    <name type="scientific">Rhodofomes roseus</name>
    <dbReference type="NCBI Taxonomy" id="34475"/>
    <lineage>
        <taxon>Eukaryota</taxon>
        <taxon>Fungi</taxon>
        <taxon>Dikarya</taxon>
        <taxon>Basidiomycota</taxon>
        <taxon>Agaricomycotina</taxon>
        <taxon>Agaricomycetes</taxon>
        <taxon>Polyporales</taxon>
        <taxon>Rhodofomes</taxon>
    </lineage>
</organism>